<sequence>MEKKLLFPSISPTAWKLLYKTLFLLAGLLLVFGDEFSFRSLFVFMMMLAIVYFSQITGRETLRFSFWSFLGLVVAGLYLLGQHPVLFASFPVLIPFIFLLSAVALFLLLGLGHFFFKDRFLIYGIFNTAELLVLFLVFQPLFEVSFWWFPVFFTIITLLFREFFAFVNIKLHAQSLVASGAAGLITTEIFFVTQFLPLGVLNAAALFTVVSLLLRDTLSAHFEGVLDRAFVMREMTILVLFTLIIFASSRWSI</sequence>
<dbReference type="Proteomes" id="UP000033966">
    <property type="component" value="Unassembled WGS sequence"/>
</dbReference>
<gene>
    <name evidence="2" type="ORF">UW92_C0033G0013</name>
</gene>
<feature type="transmembrane region" description="Helical" evidence="1">
    <location>
        <begin position="38"/>
        <end position="54"/>
    </location>
</feature>
<evidence type="ECO:0000256" key="1">
    <source>
        <dbReference type="SAM" id="Phobius"/>
    </source>
</evidence>
<feature type="transmembrane region" description="Helical" evidence="1">
    <location>
        <begin position="144"/>
        <end position="164"/>
    </location>
</feature>
<accession>A0A0G1L4A6</accession>
<organism evidence="2 3">
    <name type="scientific">Candidatus Jorgensenbacteria bacterium GW2011_GWA2_45_13</name>
    <dbReference type="NCBI Taxonomy" id="1618662"/>
    <lineage>
        <taxon>Bacteria</taxon>
        <taxon>Candidatus Joergenseniibacteriota</taxon>
    </lineage>
</organism>
<dbReference type="AlphaFoldDB" id="A0A0G1L4A6"/>
<feature type="transmembrane region" description="Helical" evidence="1">
    <location>
        <begin position="120"/>
        <end position="138"/>
    </location>
</feature>
<feature type="transmembrane region" description="Helical" evidence="1">
    <location>
        <begin position="230"/>
        <end position="251"/>
    </location>
</feature>
<keyword evidence="1" id="KW-1133">Transmembrane helix</keyword>
<feature type="transmembrane region" description="Helical" evidence="1">
    <location>
        <begin position="176"/>
        <end position="193"/>
    </location>
</feature>
<evidence type="ECO:0000313" key="3">
    <source>
        <dbReference type="Proteomes" id="UP000033966"/>
    </source>
</evidence>
<keyword evidence="1" id="KW-0472">Membrane</keyword>
<name>A0A0G1L4A6_9BACT</name>
<evidence type="ECO:0000313" key="2">
    <source>
        <dbReference type="EMBL" id="KKT90598.1"/>
    </source>
</evidence>
<feature type="transmembrane region" description="Helical" evidence="1">
    <location>
        <begin position="61"/>
        <end position="80"/>
    </location>
</feature>
<feature type="transmembrane region" description="Helical" evidence="1">
    <location>
        <begin position="86"/>
        <end position="108"/>
    </location>
</feature>
<feature type="transmembrane region" description="Helical" evidence="1">
    <location>
        <begin position="12"/>
        <end position="32"/>
    </location>
</feature>
<dbReference type="EMBL" id="LCKF01000033">
    <property type="protein sequence ID" value="KKT90598.1"/>
    <property type="molecule type" value="Genomic_DNA"/>
</dbReference>
<comment type="caution">
    <text evidence="2">The sequence shown here is derived from an EMBL/GenBank/DDBJ whole genome shotgun (WGS) entry which is preliminary data.</text>
</comment>
<reference evidence="2 3" key="1">
    <citation type="journal article" date="2015" name="Nature">
        <title>rRNA introns, odd ribosomes, and small enigmatic genomes across a large radiation of phyla.</title>
        <authorList>
            <person name="Brown C.T."/>
            <person name="Hug L.A."/>
            <person name="Thomas B.C."/>
            <person name="Sharon I."/>
            <person name="Castelle C.J."/>
            <person name="Singh A."/>
            <person name="Wilkins M.J."/>
            <person name="Williams K.H."/>
            <person name="Banfield J.F."/>
        </authorList>
    </citation>
    <scope>NUCLEOTIDE SEQUENCE [LARGE SCALE GENOMIC DNA]</scope>
</reference>
<proteinExistence type="predicted"/>
<keyword evidence="1" id="KW-0812">Transmembrane</keyword>
<protein>
    <submittedName>
        <fullName evidence="2">Uncharacterized protein</fullName>
    </submittedName>
</protein>